<dbReference type="AlphaFoldDB" id="A0A545T1K9"/>
<name>A0A545T1K9_9GAMM</name>
<reference evidence="1 2" key="1">
    <citation type="submission" date="2019-06" db="EMBL/GenBank/DDBJ databases">
        <title>Draft genome of Aliikangiella marina GYP-15.</title>
        <authorList>
            <person name="Wang G."/>
        </authorList>
    </citation>
    <scope>NUCLEOTIDE SEQUENCE [LARGE SCALE GENOMIC DNA]</scope>
    <source>
        <strain evidence="1 2">GYP-15</strain>
    </source>
</reference>
<protein>
    <submittedName>
        <fullName evidence="1">Uncharacterized protein</fullName>
    </submittedName>
</protein>
<dbReference type="RefSeq" id="WP_142944311.1">
    <property type="nucleotide sequence ID" value="NZ_VIKR01000007.1"/>
</dbReference>
<accession>A0A545T1K9</accession>
<keyword evidence="2" id="KW-1185">Reference proteome</keyword>
<dbReference type="EMBL" id="VIKR01000007">
    <property type="protein sequence ID" value="TQV71094.1"/>
    <property type="molecule type" value="Genomic_DNA"/>
</dbReference>
<comment type="caution">
    <text evidence="1">The sequence shown here is derived from an EMBL/GenBank/DDBJ whole genome shotgun (WGS) entry which is preliminary data.</text>
</comment>
<evidence type="ECO:0000313" key="2">
    <source>
        <dbReference type="Proteomes" id="UP000317839"/>
    </source>
</evidence>
<organism evidence="1 2">
    <name type="scientific">Aliikangiella marina</name>
    <dbReference type="NCBI Taxonomy" id="1712262"/>
    <lineage>
        <taxon>Bacteria</taxon>
        <taxon>Pseudomonadati</taxon>
        <taxon>Pseudomonadota</taxon>
        <taxon>Gammaproteobacteria</taxon>
        <taxon>Oceanospirillales</taxon>
        <taxon>Pleioneaceae</taxon>
        <taxon>Aliikangiella</taxon>
    </lineage>
</organism>
<proteinExistence type="predicted"/>
<gene>
    <name evidence="1" type="ORF">FLL45_22465</name>
</gene>
<sequence length="98" mass="11132">MKFAKERNEIIEKRKAVYRLDMPIVVLILLAGFSQTYVPFMTPILVVTAFIIFYRKLHSAAHSPCPKCLQPFGSKSKYVISVGKDNCQNCGLSLYESE</sequence>
<evidence type="ECO:0000313" key="1">
    <source>
        <dbReference type="EMBL" id="TQV71094.1"/>
    </source>
</evidence>
<dbReference type="Proteomes" id="UP000317839">
    <property type="component" value="Unassembled WGS sequence"/>
</dbReference>